<accession>A0A9P2YFW2</accession>
<evidence type="ECO:0000259" key="2">
    <source>
        <dbReference type="Pfam" id="PF02979"/>
    </source>
</evidence>
<dbReference type="Gene3D" id="3.90.330.10">
    <property type="entry name" value="Nitrile hydratase alpha /Thiocyanate hydrolase gamma"/>
    <property type="match status" value="2"/>
</dbReference>
<name>A0A9P2YFW2_MICAE</name>
<dbReference type="GO" id="GO:0003824">
    <property type="term" value="F:catalytic activity"/>
    <property type="evidence" value="ECO:0007669"/>
    <property type="project" value="InterPro"/>
</dbReference>
<dbReference type="AlphaFoldDB" id="A0A9P2YFW2"/>
<dbReference type="InterPro" id="IPR022513">
    <property type="entry name" value="TOMM_pelo"/>
</dbReference>
<evidence type="ECO:0000313" key="3">
    <source>
        <dbReference type="EMBL" id="GBD51333.1"/>
    </source>
</evidence>
<reference evidence="4" key="1">
    <citation type="submission" date="2017-12" db="EMBL/GenBank/DDBJ databases">
        <title>Improved Draft Genome Sequence of Microcystis aeruginosa NIES-298, a Microcystin-Producing Cyanobacterium from Lake Kasumigaura, Japan.</title>
        <authorList>
            <person name="Yamaguchi H."/>
            <person name="Suzuki S."/>
            <person name="Kawachi M."/>
        </authorList>
    </citation>
    <scope>NUCLEOTIDE SEQUENCE [LARGE SCALE GENOMIC DNA]</scope>
    <source>
        <strain evidence="4">NIES-298</strain>
    </source>
</reference>
<feature type="domain" description="Nitrile hydratase alpha/Thiocyanate hydrolase gamma" evidence="2">
    <location>
        <begin position="46"/>
        <end position="105"/>
    </location>
</feature>
<gene>
    <name evidence="3" type="ORF">BGM30_04260</name>
</gene>
<protein>
    <recommendedName>
        <fullName evidence="2">Nitrile hydratase alpha/Thiocyanate hydrolase gamma domain-containing protein</fullName>
    </recommendedName>
</protein>
<keyword evidence="1" id="KW-0479">Metal-binding</keyword>
<sequence length="241" mass="27685">MNNFDEMPQGMTPNLPLWSFQLQPNSKLALKTRKDLEIHLITRALKDEEFKRELIANPKAVIESELGTKLPDELEIKVLEETEDTIYMVLPCNPYEGISEEELQASLGMSYEDVALWVLEQQRNSILDEEYTTAILSKCWKDDNFKDAWLNNSREILEKQFELSIPVEIKIKAIEETTKKLYVVLPKLLANNFNYLVEMPNIIDIAGSSLGSSEPQPQTTFRCVTIIITLFLCPTSTHPLY</sequence>
<dbReference type="InterPro" id="IPR004232">
    <property type="entry name" value="CN_Hdrtase_a/SCN_Hdrlase_g"/>
</dbReference>
<evidence type="ECO:0000256" key="1">
    <source>
        <dbReference type="ARBA" id="ARBA00022723"/>
    </source>
</evidence>
<dbReference type="EMBL" id="BEYQ01000001">
    <property type="protein sequence ID" value="GBD51333.1"/>
    <property type="molecule type" value="Genomic_DNA"/>
</dbReference>
<dbReference type="SUPFAM" id="SSF56209">
    <property type="entry name" value="Nitrile hydratase alpha chain"/>
    <property type="match status" value="2"/>
</dbReference>
<dbReference type="RefSeq" id="WP_162205089.1">
    <property type="nucleotide sequence ID" value="NZ_BEIU01000016.1"/>
</dbReference>
<dbReference type="InterPro" id="IPR036648">
    <property type="entry name" value="CN_Hdrase_a/SCN_Hdrase_g_sf"/>
</dbReference>
<proteinExistence type="predicted"/>
<dbReference type="Pfam" id="PF02979">
    <property type="entry name" value="NHase_alpha"/>
    <property type="match status" value="1"/>
</dbReference>
<evidence type="ECO:0000313" key="4">
    <source>
        <dbReference type="Proteomes" id="UP000236321"/>
    </source>
</evidence>
<dbReference type="GO" id="GO:0046914">
    <property type="term" value="F:transition metal ion binding"/>
    <property type="evidence" value="ECO:0007669"/>
    <property type="project" value="InterPro"/>
</dbReference>
<comment type="caution">
    <text evidence="3">The sequence shown here is derived from an EMBL/GenBank/DDBJ whole genome shotgun (WGS) entry which is preliminary data.</text>
</comment>
<organism evidence="3 4">
    <name type="scientific">Microcystis aeruginosa NIES-298</name>
    <dbReference type="NCBI Taxonomy" id="449468"/>
    <lineage>
        <taxon>Bacteria</taxon>
        <taxon>Bacillati</taxon>
        <taxon>Cyanobacteriota</taxon>
        <taxon>Cyanophyceae</taxon>
        <taxon>Oscillatoriophycideae</taxon>
        <taxon>Chroococcales</taxon>
        <taxon>Microcystaceae</taxon>
        <taxon>Microcystis</taxon>
    </lineage>
</organism>
<dbReference type="NCBIfam" id="TIGR03793">
    <property type="entry name" value="leader_NHLP"/>
    <property type="match status" value="1"/>
</dbReference>
<dbReference type="Proteomes" id="UP000236321">
    <property type="component" value="Unassembled WGS sequence"/>
</dbReference>